<keyword evidence="3" id="KW-1185">Reference proteome</keyword>
<dbReference type="GO" id="GO:0006450">
    <property type="term" value="P:regulation of translational fidelity"/>
    <property type="evidence" value="ECO:0007669"/>
    <property type="project" value="InterPro"/>
</dbReference>
<evidence type="ECO:0000313" key="2">
    <source>
        <dbReference type="EMBL" id="CCM61861.1"/>
    </source>
</evidence>
<dbReference type="EMBL" id="CANL01000001">
    <property type="protein sequence ID" value="CCM61861.1"/>
    <property type="molecule type" value="Genomic_DNA"/>
</dbReference>
<gene>
    <name evidence="1 2" type="primary">gatC</name>
    <name evidence="2" type="ORF">BN381_10092</name>
</gene>
<dbReference type="SUPFAM" id="SSF141000">
    <property type="entry name" value="Glu-tRNAGln amidotransferase C subunit"/>
    <property type="match status" value="1"/>
</dbReference>
<dbReference type="STRING" id="1229780.BN381_10092"/>
<comment type="caution">
    <text evidence="2">The sequence shown here is derived from an EMBL/GenBank/DDBJ whole genome shotgun (WGS) entry which is preliminary data.</text>
</comment>
<dbReference type="GO" id="GO:0050567">
    <property type="term" value="F:glutaminyl-tRNA synthase (glutamine-hydrolyzing) activity"/>
    <property type="evidence" value="ECO:0007669"/>
    <property type="project" value="UniProtKB-UniRule"/>
</dbReference>
<dbReference type="GO" id="GO:0016740">
    <property type="term" value="F:transferase activity"/>
    <property type="evidence" value="ECO:0007669"/>
    <property type="project" value="UniProtKB-KW"/>
</dbReference>
<dbReference type="Gene3D" id="1.10.20.60">
    <property type="entry name" value="Glu-tRNAGln amidotransferase C subunit, N-terminal domain"/>
    <property type="match status" value="1"/>
</dbReference>
<dbReference type="AlphaFoldDB" id="R4YY71"/>
<dbReference type="InterPro" id="IPR003837">
    <property type="entry name" value="GatC"/>
</dbReference>
<dbReference type="PANTHER" id="PTHR15004">
    <property type="entry name" value="GLUTAMYL-TRNA(GLN) AMIDOTRANSFERASE SUBUNIT C, MITOCHONDRIAL"/>
    <property type="match status" value="1"/>
</dbReference>
<dbReference type="PANTHER" id="PTHR15004:SF0">
    <property type="entry name" value="GLUTAMYL-TRNA(GLN) AMIDOTRANSFERASE SUBUNIT C, MITOCHONDRIAL"/>
    <property type="match status" value="1"/>
</dbReference>
<keyword evidence="1 2" id="KW-0436">Ligase</keyword>
<comment type="catalytic activity">
    <reaction evidence="1">
        <text>L-glutamyl-tRNA(Gln) + L-glutamine + ATP + H2O = L-glutaminyl-tRNA(Gln) + L-glutamate + ADP + phosphate + H(+)</text>
        <dbReference type="Rhea" id="RHEA:17521"/>
        <dbReference type="Rhea" id="RHEA-COMP:9681"/>
        <dbReference type="Rhea" id="RHEA-COMP:9684"/>
        <dbReference type="ChEBI" id="CHEBI:15377"/>
        <dbReference type="ChEBI" id="CHEBI:15378"/>
        <dbReference type="ChEBI" id="CHEBI:29985"/>
        <dbReference type="ChEBI" id="CHEBI:30616"/>
        <dbReference type="ChEBI" id="CHEBI:43474"/>
        <dbReference type="ChEBI" id="CHEBI:58359"/>
        <dbReference type="ChEBI" id="CHEBI:78520"/>
        <dbReference type="ChEBI" id="CHEBI:78521"/>
        <dbReference type="ChEBI" id="CHEBI:456216"/>
    </reaction>
</comment>
<keyword evidence="2" id="KW-0808">Transferase</keyword>
<dbReference type="GO" id="GO:0005524">
    <property type="term" value="F:ATP binding"/>
    <property type="evidence" value="ECO:0007669"/>
    <property type="project" value="UniProtKB-KW"/>
</dbReference>
<comment type="similarity">
    <text evidence="1">Belongs to the GatC family.</text>
</comment>
<dbReference type="RefSeq" id="WP_012222711.1">
    <property type="nucleotide sequence ID" value="NZ_HG422565.1"/>
</dbReference>
<dbReference type="GO" id="GO:0050566">
    <property type="term" value="F:asparaginyl-tRNA synthase (glutamine-hydrolyzing) activity"/>
    <property type="evidence" value="ECO:0007669"/>
    <property type="project" value="RHEA"/>
</dbReference>
<dbReference type="HOGENOM" id="CLU_105899_1_0_11"/>
<dbReference type="EC" id="6.3.5.-" evidence="1"/>
<comment type="function">
    <text evidence="1">Allows the formation of correctly charged Asn-tRNA(Asn) or Gln-tRNA(Gln) through the transamidation of misacylated Asp-tRNA(Asn) or Glu-tRNA(Gln) in organisms which lack either or both of asparaginyl-tRNA or glutaminyl-tRNA synthetases. The reaction takes place in the presence of glutamine and ATP through an activated phospho-Asp-tRNA(Asn) or phospho-Glu-tRNA(Gln).</text>
</comment>
<comment type="catalytic activity">
    <reaction evidence="1">
        <text>L-aspartyl-tRNA(Asn) + L-glutamine + ATP + H2O = L-asparaginyl-tRNA(Asn) + L-glutamate + ADP + phosphate + 2 H(+)</text>
        <dbReference type="Rhea" id="RHEA:14513"/>
        <dbReference type="Rhea" id="RHEA-COMP:9674"/>
        <dbReference type="Rhea" id="RHEA-COMP:9677"/>
        <dbReference type="ChEBI" id="CHEBI:15377"/>
        <dbReference type="ChEBI" id="CHEBI:15378"/>
        <dbReference type="ChEBI" id="CHEBI:29985"/>
        <dbReference type="ChEBI" id="CHEBI:30616"/>
        <dbReference type="ChEBI" id="CHEBI:43474"/>
        <dbReference type="ChEBI" id="CHEBI:58359"/>
        <dbReference type="ChEBI" id="CHEBI:78515"/>
        <dbReference type="ChEBI" id="CHEBI:78516"/>
        <dbReference type="ChEBI" id="CHEBI:456216"/>
    </reaction>
</comment>
<keyword evidence="1" id="KW-0547">Nucleotide-binding</keyword>
<sequence length="105" mass="10810">MTTNDGSPPISADDVAKVAALARLELTRAELETFTGQLADILDHAADLSMIDLDGIEPLGTPLALENVLRADVPGKTLDRGEVLASAPAAEAGKFKVTSILGDGV</sequence>
<organism evidence="2 3">
    <name type="scientific">Candidatus Neomicrothrix parvicella RN1</name>
    <dbReference type="NCBI Taxonomy" id="1229780"/>
    <lineage>
        <taxon>Bacteria</taxon>
        <taxon>Bacillati</taxon>
        <taxon>Actinomycetota</taxon>
        <taxon>Acidimicrobiia</taxon>
        <taxon>Acidimicrobiales</taxon>
        <taxon>Microthrixaceae</taxon>
        <taxon>Candidatus Neomicrothrix</taxon>
    </lineage>
</organism>
<dbReference type="Pfam" id="PF02686">
    <property type="entry name" value="GatC"/>
    <property type="match status" value="1"/>
</dbReference>
<comment type="subunit">
    <text evidence="1">Heterotrimer of A, B and C subunits.</text>
</comment>
<name>R4YY71_9ACTN</name>
<evidence type="ECO:0000256" key="1">
    <source>
        <dbReference type="HAMAP-Rule" id="MF_00122"/>
    </source>
</evidence>
<dbReference type="Proteomes" id="UP000018291">
    <property type="component" value="Unassembled WGS sequence"/>
</dbReference>
<dbReference type="NCBIfam" id="TIGR00135">
    <property type="entry name" value="gatC"/>
    <property type="match status" value="1"/>
</dbReference>
<dbReference type="InterPro" id="IPR036113">
    <property type="entry name" value="Asp/Glu-ADT_sf_sub_c"/>
</dbReference>
<dbReference type="GO" id="GO:0070681">
    <property type="term" value="P:glutaminyl-tRNAGln biosynthesis via transamidation"/>
    <property type="evidence" value="ECO:0007669"/>
    <property type="project" value="TreeGrafter"/>
</dbReference>
<dbReference type="eggNOG" id="COG0721">
    <property type="taxonomic scope" value="Bacteria"/>
</dbReference>
<proteinExistence type="inferred from homology"/>
<dbReference type="GO" id="GO:0006412">
    <property type="term" value="P:translation"/>
    <property type="evidence" value="ECO:0007669"/>
    <property type="project" value="UniProtKB-UniRule"/>
</dbReference>
<dbReference type="HAMAP" id="MF_00122">
    <property type="entry name" value="GatC"/>
    <property type="match status" value="1"/>
</dbReference>
<reference evidence="2 3" key="1">
    <citation type="journal article" date="2013" name="ISME J.">
        <title>Metabolic model for the filamentous 'Candidatus Microthrix parvicella' based on genomic and metagenomic analyses.</title>
        <authorList>
            <person name="Jon McIlroy S."/>
            <person name="Kristiansen R."/>
            <person name="Albertsen M."/>
            <person name="Michael Karst S."/>
            <person name="Rossetti S."/>
            <person name="Lund Nielsen J."/>
            <person name="Tandoi V."/>
            <person name="James Seviour R."/>
            <person name="Nielsen P.H."/>
        </authorList>
    </citation>
    <scope>NUCLEOTIDE SEQUENCE [LARGE SCALE GENOMIC DNA]</scope>
    <source>
        <strain evidence="2 3">RN1</strain>
    </source>
</reference>
<keyword evidence="1" id="KW-0067">ATP-binding</keyword>
<evidence type="ECO:0000313" key="3">
    <source>
        <dbReference type="Proteomes" id="UP000018291"/>
    </source>
</evidence>
<keyword evidence="1" id="KW-0648">Protein biosynthesis</keyword>
<accession>R4YY71</accession>
<protein>
    <recommendedName>
        <fullName evidence="1">Aspartyl/glutamyl-tRNA(Asn/Gln) amidotransferase subunit C</fullName>
        <shortName evidence="1">Asp/Glu-ADT subunit C</shortName>
        <ecNumber evidence="1">6.3.5.-</ecNumber>
    </recommendedName>
</protein>